<dbReference type="SUPFAM" id="SSF143990">
    <property type="entry name" value="YbiA-like"/>
    <property type="match status" value="1"/>
</dbReference>
<comment type="catalytic activity">
    <reaction evidence="2">
        <text>2,5-diamino-6-hydroxy-4-(5-phosphoribosylamino)-pyrimidine + H2O = 2,5,6-triamino-4-hydroxypyrimidine + D-ribose 5-phosphate</text>
        <dbReference type="Rhea" id="RHEA:23436"/>
        <dbReference type="ChEBI" id="CHEBI:15377"/>
        <dbReference type="ChEBI" id="CHEBI:58614"/>
        <dbReference type="ChEBI" id="CHEBI:78346"/>
        <dbReference type="ChEBI" id="CHEBI:137796"/>
    </reaction>
</comment>
<name>A0AB39R4I1_9ACTN</name>
<evidence type="ECO:0000259" key="4">
    <source>
        <dbReference type="Pfam" id="PF24644"/>
    </source>
</evidence>
<comment type="catalytic activity">
    <reaction evidence="1">
        <text>5-amino-6-(5-phospho-D-ribosylamino)uracil + H2O = 5,6-diaminouracil + D-ribose 5-phosphate</text>
        <dbReference type="Rhea" id="RHEA:55020"/>
        <dbReference type="ChEBI" id="CHEBI:15377"/>
        <dbReference type="ChEBI" id="CHEBI:46252"/>
        <dbReference type="ChEBI" id="CHEBI:58453"/>
        <dbReference type="ChEBI" id="CHEBI:78346"/>
    </reaction>
</comment>
<evidence type="ECO:0000259" key="3">
    <source>
        <dbReference type="Pfam" id="PF08719"/>
    </source>
</evidence>
<dbReference type="InterPro" id="IPR037238">
    <property type="entry name" value="YbiA-like_sf"/>
</dbReference>
<dbReference type="RefSeq" id="WP_369244125.1">
    <property type="nucleotide sequence ID" value="NZ_CP163443.1"/>
</dbReference>
<dbReference type="Pfam" id="PF08719">
    <property type="entry name" value="NADAR"/>
    <property type="match status" value="1"/>
</dbReference>
<proteinExistence type="predicted"/>
<evidence type="ECO:0000259" key="5">
    <source>
        <dbReference type="Pfam" id="PF24645"/>
    </source>
</evidence>
<evidence type="ECO:0000256" key="2">
    <source>
        <dbReference type="ARBA" id="ARBA00000751"/>
    </source>
</evidence>
<protein>
    <submittedName>
        <fullName evidence="6">NADAR family protein</fullName>
    </submittedName>
</protein>
<sequence length="373" mass="41343">MIGNRITYRMADGIRVPGTWRHAFIRNGDYFLTDLFIYADGLINCWGLVTLEEFEDKLRSGWVATELPDGARASGHELAAWKFSEPRTWHTPELLLAEVRDTIDRLNGRPDSTDRCLAAVDVFLADRTEEKRAAARAAYLAIPETQRHYALGDMDRKDGPLQVLVAGPGGRAEAWPDEAVTQEEYEEAVAYFEDRAKWIAERPSRVPADGPATPVAPAIHLYESYPLKPSDDPGKKALRNGYPAPIEVDGVTYPSVAYAYWALSAADPDARVAITGAESAYAAQQLAAGARRRDGWEQARTAVLTGLLRAKYTQHPALAEILLATDDATLVYDHVDSDFWGDNGGRGRNWTGRLLELVRSELHAEHAGIRVCR</sequence>
<dbReference type="CDD" id="cd15457">
    <property type="entry name" value="NADAR"/>
    <property type="match status" value="1"/>
</dbReference>
<dbReference type="Pfam" id="PF24645">
    <property type="entry name" value="DUF7639"/>
    <property type="match status" value="1"/>
</dbReference>
<dbReference type="Pfam" id="PF24644">
    <property type="entry name" value="DUF7638"/>
    <property type="match status" value="1"/>
</dbReference>
<evidence type="ECO:0000313" key="6">
    <source>
        <dbReference type="EMBL" id="XDQ50775.1"/>
    </source>
</evidence>
<evidence type="ECO:0000256" key="1">
    <source>
        <dbReference type="ARBA" id="ARBA00000022"/>
    </source>
</evidence>
<feature type="domain" description="NADAR" evidence="3">
    <location>
        <begin position="242"/>
        <end position="363"/>
    </location>
</feature>
<dbReference type="EMBL" id="CP163443">
    <property type="protein sequence ID" value="XDQ50775.1"/>
    <property type="molecule type" value="Genomic_DNA"/>
</dbReference>
<dbReference type="AlphaFoldDB" id="A0AB39R4I1"/>
<accession>A0AB39R4I1</accession>
<feature type="domain" description="DUF7639" evidence="5">
    <location>
        <begin position="111"/>
        <end position="201"/>
    </location>
</feature>
<gene>
    <name evidence="6" type="ORF">AB5J53_03140</name>
</gene>
<dbReference type="InterPro" id="IPR056056">
    <property type="entry name" value="DUF7639"/>
</dbReference>
<dbReference type="Gene3D" id="1.10.357.40">
    <property type="entry name" value="YbiA-like"/>
    <property type="match status" value="1"/>
</dbReference>
<feature type="domain" description="DUF7638" evidence="4">
    <location>
        <begin position="7"/>
        <end position="110"/>
    </location>
</feature>
<organism evidence="6">
    <name type="scientific">Streptomyces sp. R41</name>
    <dbReference type="NCBI Taxonomy" id="3238632"/>
    <lineage>
        <taxon>Bacteria</taxon>
        <taxon>Bacillati</taxon>
        <taxon>Actinomycetota</taxon>
        <taxon>Actinomycetes</taxon>
        <taxon>Kitasatosporales</taxon>
        <taxon>Streptomycetaceae</taxon>
        <taxon>Streptomyces</taxon>
    </lineage>
</organism>
<reference evidence="6" key="1">
    <citation type="submission" date="2024-07" db="EMBL/GenBank/DDBJ databases">
        <authorList>
            <person name="Yu S.T."/>
        </authorList>
    </citation>
    <scope>NUCLEOTIDE SEQUENCE</scope>
    <source>
        <strain evidence="6">R41</strain>
    </source>
</reference>
<dbReference type="InterPro" id="IPR056055">
    <property type="entry name" value="DUF7638"/>
</dbReference>
<dbReference type="InterPro" id="IPR012816">
    <property type="entry name" value="NADAR"/>
</dbReference>